<comment type="caution">
    <text evidence="3">The sequence shown here is derived from an EMBL/GenBank/DDBJ whole genome shotgun (WGS) entry which is preliminary data.</text>
</comment>
<feature type="region of interest" description="Disordered" evidence="1">
    <location>
        <begin position="395"/>
        <end position="433"/>
    </location>
</feature>
<dbReference type="VEuPathDB" id="FungiDB:VP01_4867g1"/>
<dbReference type="EMBL" id="LAVV01010017">
    <property type="protein sequence ID" value="KNZ49669.1"/>
    <property type="molecule type" value="Genomic_DNA"/>
</dbReference>
<organism evidence="3 4">
    <name type="scientific">Puccinia sorghi</name>
    <dbReference type="NCBI Taxonomy" id="27349"/>
    <lineage>
        <taxon>Eukaryota</taxon>
        <taxon>Fungi</taxon>
        <taxon>Dikarya</taxon>
        <taxon>Basidiomycota</taxon>
        <taxon>Pucciniomycotina</taxon>
        <taxon>Pucciniomycetes</taxon>
        <taxon>Pucciniales</taxon>
        <taxon>Pucciniaceae</taxon>
        <taxon>Puccinia</taxon>
    </lineage>
</organism>
<accession>A0A0L6UMB2</accession>
<evidence type="ECO:0000313" key="4">
    <source>
        <dbReference type="Proteomes" id="UP000037035"/>
    </source>
</evidence>
<keyword evidence="2" id="KW-1133">Transmembrane helix</keyword>
<sequence>MLLTRFPFFLYPFAIHEMCYNGLKTIPNENFEPQARHKPETAQITHQDTRGPRSLTGKSFSHCFQCHHHLPIIHLSLILNHFCYLLIFFPLLLLSLVFLQPWVNSLNNLDLVLLFELLNYPSYSCPQITQLRDKSVESYKKYEKKASFSFSLVIYFCISFHKIQLYITKKPVSCFHSRGRGSQECVRGTRLDGREEISLLKKEEEEKDEAELLLCLLGEDESRGFTEWPGTPRKCVAIQLNALELPGSFWQLTGMGLNWQAVCGNSQEWPGTGRQCKEITSKQQVRFIHLGCSVSHLSSFAFNMQIETTQPHSGKGTGFDFNLEGPGIEPQQTPTDHMVSKISFDKSSQNLSIQSTIYPHNLVSQRIQLPGTHLMRCPNHSGLEISSTEATVQESIQKKAGKRPTKAEIAADEAENPKKIQPTSSSTSNSSPPRMITKIFSHIWRMPNTMRDYLEVHLPIRWVLSSVTPTFSLLPFYTHLREKNCANHLGIFKLPHWESPGTI</sequence>
<keyword evidence="2" id="KW-0472">Membrane</keyword>
<dbReference type="AlphaFoldDB" id="A0A0L6UMB2"/>
<reference evidence="3 4" key="1">
    <citation type="submission" date="2015-08" db="EMBL/GenBank/DDBJ databases">
        <title>Next Generation Sequencing and Analysis of the Genome of Puccinia sorghi L Schw, the Causal Agent of Maize Common Rust.</title>
        <authorList>
            <person name="Rochi L."/>
            <person name="Burguener G."/>
            <person name="Darino M."/>
            <person name="Turjanski A."/>
            <person name="Kreff E."/>
            <person name="Dieguez M.J."/>
            <person name="Sacco F."/>
        </authorList>
    </citation>
    <scope>NUCLEOTIDE SEQUENCE [LARGE SCALE GENOMIC DNA]</scope>
    <source>
        <strain evidence="3 4">RO10H11247</strain>
    </source>
</reference>
<feature type="transmembrane region" description="Helical" evidence="2">
    <location>
        <begin position="148"/>
        <end position="168"/>
    </location>
</feature>
<evidence type="ECO:0000313" key="3">
    <source>
        <dbReference type="EMBL" id="KNZ49669.1"/>
    </source>
</evidence>
<dbReference type="Proteomes" id="UP000037035">
    <property type="component" value="Unassembled WGS sequence"/>
</dbReference>
<feature type="transmembrane region" description="Helical" evidence="2">
    <location>
        <begin position="82"/>
        <end position="103"/>
    </location>
</feature>
<feature type="compositionally biased region" description="Low complexity" evidence="1">
    <location>
        <begin position="422"/>
        <end position="433"/>
    </location>
</feature>
<protein>
    <submittedName>
        <fullName evidence="3">Uncharacterized protein</fullName>
    </submittedName>
</protein>
<evidence type="ECO:0000256" key="2">
    <source>
        <dbReference type="SAM" id="Phobius"/>
    </source>
</evidence>
<gene>
    <name evidence="3" type="ORF">VP01_4867g1</name>
</gene>
<keyword evidence="2" id="KW-0812">Transmembrane</keyword>
<name>A0A0L6UMB2_9BASI</name>
<evidence type="ECO:0000256" key="1">
    <source>
        <dbReference type="SAM" id="MobiDB-lite"/>
    </source>
</evidence>
<proteinExistence type="predicted"/>
<keyword evidence="4" id="KW-1185">Reference proteome</keyword>